<organism evidence="2">
    <name type="scientific">Harvfovirus sp</name>
    <dbReference type="NCBI Taxonomy" id="2487768"/>
    <lineage>
        <taxon>Viruses</taxon>
        <taxon>Varidnaviria</taxon>
        <taxon>Bamfordvirae</taxon>
        <taxon>Nucleocytoviricota</taxon>
        <taxon>Megaviricetes</taxon>
        <taxon>Imitervirales</taxon>
        <taxon>Mimiviridae</taxon>
        <taxon>Klosneuvirinae</taxon>
    </lineage>
</organism>
<keyword evidence="1" id="KW-0472">Membrane</keyword>
<gene>
    <name evidence="2" type="ORF">Harvfovirus14_6</name>
</gene>
<keyword evidence="1" id="KW-1133">Transmembrane helix</keyword>
<proteinExistence type="predicted"/>
<evidence type="ECO:0000256" key="1">
    <source>
        <dbReference type="SAM" id="Phobius"/>
    </source>
</evidence>
<protein>
    <submittedName>
        <fullName evidence="2">Uncharacterized protein</fullName>
    </submittedName>
</protein>
<reference evidence="2" key="1">
    <citation type="submission" date="2018-10" db="EMBL/GenBank/DDBJ databases">
        <title>Hidden diversity of soil giant viruses.</title>
        <authorList>
            <person name="Schulz F."/>
            <person name="Alteio L."/>
            <person name="Goudeau D."/>
            <person name="Ryan E.M."/>
            <person name="Malmstrom R.R."/>
            <person name="Blanchard J."/>
            <person name="Woyke T."/>
        </authorList>
    </citation>
    <scope>NUCLEOTIDE SEQUENCE</scope>
    <source>
        <strain evidence="2">HAV1</strain>
    </source>
</reference>
<evidence type="ECO:0000313" key="2">
    <source>
        <dbReference type="EMBL" id="AYV81025.1"/>
    </source>
</evidence>
<name>A0A3G5A1E9_9VIRU</name>
<feature type="transmembrane region" description="Helical" evidence="1">
    <location>
        <begin position="68"/>
        <end position="90"/>
    </location>
</feature>
<feature type="transmembrane region" description="Helical" evidence="1">
    <location>
        <begin position="129"/>
        <end position="147"/>
    </location>
</feature>
<dbReference type="EMBL" id="MK072256">
    <property type="protein sequence ID" value="AYV81025.1"/>
    <property type="molecule type" value="Genomic_DNA"/>
</dbReference>
<sequence>MSENYQQLDPRLTLQENVKQYFNSCKLFYGNVVLLNLCIFIYLSVAISSAISYYLILRDNSDSHDARSFELFGIADLIIWLMMMGIFFLVNNSKEKVDYYYSEIQIRLNDLQISDDINRKKLVCRYQTLIWITLLRSSLLIFYRVALHDTVNDHKAAGASFEITSRVGPLLFFTIVANLHVFRLACCMRPQNSPEEIDKEMTETLNALNVRSGEHTLLLAPIAIAIPIE</sequence>
<accession>A0A3G5A1E9</accession>
<keyword evidence="1" id="KW-0812">Transmembrane</keyword>
<feature type="transmembrane region" description="Helical" evidence="1">
    <location>
        <begin position="167"/>
        <end position="186"/>
    </location>
</feature>
<feature type="transmembrane region" description="Helical" evidence="1">
    <location>
        <begin position="28"/>
        <end position="56"/>
    </location>
</feature>